<dbReference type="InterPro" id="IPR013784">
    <property type="entry name" value="Carb-bd-like_fold"/>
</dbReference>
<evidence type="ECO:0000256" key="6">
    <source>
        <dbReference type="ARBA" id="ARBA00023077"/>
    </source>
</evidence>
<dbReference type="SUPFAM" id="SSF56935">
    <property type="entry name" value="Porins"/>
    <property type="match status" value="1"/>
</dbReference>
<evidence type="ECO:0000313" key="13">
    <source>
        <dbReference type="Proteomes" id="UP000438476"/>
    </source>
</evidence>
<dbReference type="Gene3D" id="2.60.40.1120">
    <property type="entry name" value="Carboxypeptidase-like, regulatory domain"/>
    <property type="match status" value="1"/>
</dbReference>
<evidence type="ECO:0000256" key="4">
    <source>
        <dbReference type="ARBA" id="ARBA00022729"/>
    </source>
</evidence>
<protein>
    <submittedName>
        <fullName evidence="12">TonB-dependent receptor</fullName>
    </submittedName>
</protein>
<dbReference type="Pfam" id="PF13620">
    <property type="entry name" value="CarboxypepD_reg"/>
    <property type="match status" value="1"/>
</dbReference>
<dbReference type="PROSITE" id="PS01156">
    <property type="entry name" value="TONB_DEPENDENT_REC_2"/>
    <property type="match status" value="1"/>
</dbReference>
<dbReference type="RefSeq" id="WP_160735639.1">
    <property type="nucleotide sequence ID" value="NZ_WTYT01000002.1"/>
</dbReference>
<evidence type="ECO:0000256" key="5">
    <source>
        <dbReference type="ARBA" id="ARBA00023004"/>
    </source>
</evidence>
<keyword evidence="5" id="KW-0408">Iron</keyword>
<keyword evidence="3" id="KW-0410">Iron transport</keyword>
<keyword evidence="12" id="KW-0675">Receptor</keyword>
<evidence type="ECO:0000256" key="1">
    <source>
        <dbReference type="ARBA" id="ARBA00004442"/>
    </source>
</evidence>
<dbReference type="Pfam" id="PF07660">
    <property type="entry name" value="STN"/>
    <property type="match status" value="1"/>
</dbReference>
<keyword evidence="13" id="KW-1185">Reference proteome</keyword>
<dbReference type="InterPro" id="IPR000531">
    <property type="entry name" value="Beta-barrel_TonB"/>
</dbReference>
<comment type="caution">
    <text evidence="12">The sequence shown here is derived from an EMBL/GenBank/DDBJ whole genome shotgun (WGS) entry which is preliminary data.</text>
</comment>
<evidence type="ECO:0000256" key="8">
    <source>
        <dbReference type="ARBA" id="ARBA00023237"/>
    </source>
</evidence>
<dbReference type="GO" id="GO:0006826">
    <property type="term" value="P:iron ion transport"/>
    <property type="evidence" value="ECO:0007669"/>
    <property type="project" value="UniProtKB-KW"/>
</dbReference>
<dbReference type="PANTHER" id="PTHR40980:SF4">
    <property type="entry name" value="TONB-DEPENDENT RECEPTOR-LIKE BETA-BARREL DOMAIN-CONTAINING PROTEIN"/>
    <property type="match status" value="1"/>
</dbReference>
<evidence type="ECO:0000256" key="9">
    <source>
        <dbReference type="RuleBase" id="RU003357"/>
    </source>
</evidence>
<dbReference type="AlphaFoldDB" id="A0A6I4T2P2"/>
<dbReference type="Pfam" id="PF07715">
    <property type="entry name" value="Plug"/>
    <property type="match status" value="1"/>
</dbReference>
<dbReference type="Pfam" id="PF00593">
    <property type="entry name" value="TonB_dep_Rec_b-barrel"/>
    <property type="match status" value="1"/>
</dbReference>
<gene>
    <name evidence="12" type="ORF">GRI91_05575</name>
</gene>
<dbReference type="SMART" id="SM00965">
    <property type="entry name" value="STN"/>
    <property type="match status" value="1"/>
</dbReference>
<dbReference type="InterPro" id="IPR036942">
    <property type="entry name" value="Beta-barrel_TonB_sf"/>
</dbReference>
<organism evidence="12 13">
    <name type="scientific">Altericroceibacterium endophyticum</name>
    <dbReference type="NCBI Taxonomy" id="1808508"/>
    <lineage>
        <taxon>Bacteria</taxon>
        <taxon>Pseudomonadati</taxon>
        <taxon>Pseudomonadota</taxon>
        <taxon>Alphaproteobacteria</taxon>
        <taxon>Sphingomonadales</taxon>
        <taxon>Erythrobacteraceae</taxon>
        <taxon>Altericroceibacterium</taxon>
    </lineage>
</organism>
<evidence type="ECO:0000259" key="11">
    <source>
        <dbReference type="SMART" id="SM00965"/>
    </source>
</evidence>
<dbReference type="Gene3D" id="3.55.50.30">
    <property type="match status" value="1"/>
</dbReference>
<keyword evidence="3" id="KW-0406">Ion transport</keyword>
<evidence type="ECO:0000256" key="10">
    <source>
        <dbReference type="SAM" id="SignalP"/>
    </source>
</evidence>
<feature type="signal peptide" evidence="10">
    <location>
        <begin position="1"/>
        <end position="30"/>
    </location>
</feature>
<keyword evidence="6 9" id="KW-0798">TonB box</keyword>
<comment type="subcellular location">
    <subcellularLocation>
        <location evidence="1 9">Cell outer membrane</location>
    </subcellularLocation>
</comment>
<dbReference type="InterPro" id="IPR010917">
    <property type="entry name" value="TonB_rcpt_CS"/>
</dbReference>
<dbReference type="PANTHER" id="PTHR40980">
    <property type="entry name" value="PLUG DOMAIN-CONTAINING PROTEIN"/>
    <property type="match status" value="1"/>
</dbReference>
<dbReference type="GO" id="GO:0009279">
    <property type="term" value="C:cell outer membrane"/>
    <property type="evidence" value="ECO:0007669"/>
    <property type="project" value="UniProtKB-SubCell"/>
</dbReference>
<dbReference type="GO" id="GO:0030246">
    <property type="term" value="F:carbohydrate binding"/>
    <property type="evidence" value="ECO:0007669"/>
    <property type="project" value="InterPro"/>
</dbReference>
<dbReference type="InterPro" id="IPR037066">
    <property type="entry name" value="Plug_dom_sf"/>
</dbReference>
<proteinExistence type="inferred from homology"/>
<keyword evidence="8" id="KW-0998">Cell outer membrane</keyword>
<dbReference type="InterPro" id="IPR011662">
    <property type="entry name" value="Secretin/TonB_short_N"/>
</dbReference>
<comment type="similarity">
    <text evidence="9">Belongs to the TonB-dependent receptor family.</text>
</comment>
<dbReference type="OrthoDB" id="5476657at2"/>
<keyword evidence="4 10" id="KW-0732">Signal</keyword>
<evidence type="ECO:0000313" key="12">
    <source>
        <dbReference type="EMBL" id="MXO65217.1"/>
    </source>
</evidence>
<sequence length="1052" mass="115492">MLLWQANLLGRKLAVALVATTAITPVVAQAQSTTLNVEITTQPLGSALEALARQSGVDILFTPQSVAGKTVQPLSGTMSVRQALARMLQGTGLTYTQSGSGAITVHSQRGEAGEYGVLVGSVTDAASGTPLNGASVRIAGLTQREATDREGRFIFRRIPAGTYDVSVNYQGKKTATATVNVKGGENSRLPFALVDTAGMAVEAGEIIVTGSPIADAEAAAYQQQKASNNLVNIVASDSIGRFPDQNVAAALSRLPGIAVERDQGQERYVSIRGAPSKWTTLSFNGLNVVSPSGRTPRFDMIPNSIVASIVTTKAITPDMPAESIAGNVNVITQTAFDRPGFNLSSSLGVGFRDLGDQMEYEGSFSISDTFADDKFGFVISGAHYERNQVTDNIESRFEYAKEARDTEGEDLIWTRHTDYRLYHLKRENTAASARLDFRPSDDHRLFVSTIYSEFRDNETKSVMSPDYDDSLACYASVACGNTPVKGTIYGVDLHGSFNRSESIQAISTTTIGGEHYVGGWEIDWSGNYTYSLDRGEKLASAAFVSNDDVSSRSTVEYDYSDPDLPNITLYPTIDNGDGTYSRGANAYEGYPFDTLFYQDGSKGVGRAPTKAWSGRIDFTRELATATPVTLKFGAAFDHRKKYREEPQTKVTADAVMEAGLGPVTFADISKMEPFDGKWKMSFIGYQQDAESMVALTNKLIEAGAGEFNEQDYLADYYNVTEQILAGYAMGTIEFPWGNLVAGARAEYIKNDGEAYGTVDDGDFELFNSGSDHFGVYPSAHLNWDITQDQKFRLSLNSGVARAGFEDRAPNFSISDMDEVIGGGNPFIKPERTYGVDVYYEYYLAPVGILSVGAFYKKVQDPIIGLTTIFGSKTFDNDEYTRSEYAFETNGNGNGGYYYGLELAYAQKFDFLPDWGLPEWTSGFGVNTNLTLADSEIELSNGRKAKMSGTSDLTYNASMYWEGEGLSLRVNWQYRSKWMNSYNLDHPELDRYWDSIGRLSLGARYQINENIEWFLNANNLNNEVGKRFRGTRDRTYEIEGFGRSYTTGIRLNF</sequence>
<feature type="domain" description="Secretin/TonB short N-terminal" evidence="11">
    <location>
        <begin position="57"/>
        <end position="108"/>
    </location>
</feature>
<feature type="chain" id="PRO_5026329606" evidence="10">
    <location>
        <begin position="31"/>
        <end position="1052"/>
    </location>
</feature>
<name>A0A6I4T2P2_9SPHN</name>
<keyword evidence="7 9" id="KW-0472">Membrane</keyword>
<keyword evidence="2" id="KW-0813">Transport</keyword>
<evidence type="ECO:0000256" key="3">
    <source>
        <dbReference type="ARBA" id="ARBA00022496"/>
    </source>
</evidence>
<dbReference type="NCBIfam" id="TIGR01782">
    <property type="entry name" value="TonB-Xanth-Caul"/>
    <property type="match status" value="1"/>
</dbReference>
<dbReference type="EMBL" id="WTYT01000002">
    <property type="protein sequence ID" value="MXO65217.1"/>
    <property type="molecule type" value="Genomic_DNA"/>
</dbReference>
<accession>A0A6I4T2P2</accession>
<dbReference type="Gene3D" id="2.170.130.10">
    <property type="entry name" value="TonB-dependent receptor, plug domain"/>
    <property type="match status" value="1"/>
</dbReference>
<reference evidence="12 13" key="1">
    <citation type="submission" date="2019-12" db="EMBL/GenBank/DDBJ databases">
        <title>Genomic-based taxomic classification of the family Erythrobacteraceae.</title>
        <authorList>
            <person name="Xu L."/>
        </authorList>
    </citation>
    <scope>NUCLEOTIDE SEQUENCE [LARGE SCALE GENOMIC DNA]</scope>
    <source>
        <strain evidence="12 13">LMG 29518</strain>
    </source>
</reference>
<dbReference type="InterPro" id="IPR012910">
    <property type="entry name" value="Plug_dom"/>
</dbReference>
<evidence type="ECO:0000256" key="2">
    <source>
        <dbReference type="ARBA" id="ARBA00022448"/>
    </source>
</evidence>
<dbReference type="Proteomes" id="UP000438476">
    <property type="component" value="Unassembled WGS sequence"/>
</dbReference>
<dbReference type="InterPro" id="IPR010104">
    <property type="entry name" value="TonB_rcpt_bac"/>
</dbReference>
<dbReference type="Gene3D" id="2.40.170.20">
    <property type="entry name" value="TonB-dependent receptor, beta-barrel domain"/>
    <property type="match status" value="1"/>
</dbReference>
<evidence type="ECO:0000256" key="7">
    <source>
        <dbReference type="ARBA" id="ARBA00023136"/>
    </source>
</evidence>
<dbReference type="SUPFAM" id="SSF49452">
    <property type="entry name" value="Starch-binding domain-like"/>
    <property type="match status" value="1"/>
</dbReference>